<evidence type="ECO:0000256" key="4">
    <source>
        <dbReference type="ARBA" id="ARBA00023136"/>
    </source>
</evidence>
<feature type="transmembrane region" description="Helical" evidence="5">
    <location>
        <begin position="59"/>
        <end position="80"/>
    </location>
</feature>
<name>A0A537KZ69_9BACT</name>
<dbReference type="InterPro" id="IPR007016">
    <property type="entry name" value="O-antigen_ligase-rel_domated"/>
</dbReference>
<evidence type="ECO:0000256" key="3">
    <source>
        <dbReference type="ARBA" id="ARBA00022989"/>
    </source>
</evidence>
<dbReference type="InterPro" id="IPR051533">
    <property type="entry name" value="WaaL-like"/>
</dbReference>
<comment type="subcellular location">
    <subcellularLocation>
        <location evidence="1">Membrane</location>
        <topology evidence="1">Multi-pass membrane protein</topology>
    </subcellularLocation>
</comment>
<keyword evidence="2 5" id="KW-0812">Transmembrane</keyword>
<dbReference type="PANTHER" id="PTHR37422">
    <property type="entry name" value="TEICHURONIC ACID BIOSYNTHESIS PROTEIN TUAE"/>
    <property type="match status" value="1"/>
</dbReference>
<sequence>MIGSAGAEWWRPAAPAGSTQAGTAAVPAKESPVPFVALLLFLVLLLLAPQAFVPGVGRVRIALFTGAFAIAAHCWTRFAAGRPVMRRTREMWLVGALLGWAIVTIPLSVWPSGAAQVLLGDYVKALAVFWLLSNTITTLPRLRMVAWTLSLTAVPMAATGVWNFLSHRMAQGRIVGYDAPMVVNPNDLALVLNLILPLTVALFLISRRPVARGLLGGLIALDASAIVLTFSRGGFLTLATTIVLYLRTLHSGRELRWVAAALMLAVVAAPLLPSGYLDRLGTITNIQADETGSAQERWEDTQAALGYALTHPLVGDGLAMNIIQLCMLREWSSNCVEACLNAAPPFPSCLVVHNMYLAYAMDLAWPGLALFLLLLVSCVRGAVRVRHRCAGLPALQDLSRLAEAIWIALVAIAVAALFNPGAYTVVPYLATALAVAAVAVYEAEGRAAAVTAAPAPAAR</sequence>
<feature type="transmembrane region" description="Helical" evidence="5">
    <location>
        <begin position="258"/>
        <end position="277"/>
    </location>
</feature>
<feature type="transmembrane region" description="Helical" evidence="5">
    <location>
        <begin position="404"/>
        <end position="423"/>
    </location>
</feature>
<keyword evidence="4 5" id="KW-0472">Membrane</keyword>
<evidence type="ECO:0000313" key="7">
    <source>
        <dbReference type="EMBL" id="TMJ01029.1"/>
    </source>
</evidence>
<evidence type="ECO:0000256" key="2">
    <source>
        <dbReference type="ARBA" id="ARBA00022692"/>
    </source>
</evidence>
<dbReference type="AlphaFoldDB" id="A0A537KZ69"/>
<feature type="transmembrane region" description="Helical" evidence="5">
    <location>
        <begin position="35"/>
        <end position="53"/>
    </location>
</feature>
<evidence type="ECO:0000259" key="6">
    <source>
        <dbReference type="Pfam" id="PF04932"/>
    </source>
</evidence>
<evidence type="ECO:0000256" key="1">
    <source>
        <dbReference type="ARBA" id="ARBA00004141"/>
    </source>
</evidence>
<evidence type="ECO:0000256" key="5">
    <source>
        <dbReference type="SAM" id="Phobius"/>
    </source>
</evidence>
<comment type="caution">
    <text evidence="7">The sequence shown here is derived from an EMBL/GenBank/DDBJ whole genome shotgun (WGS) entry which is preliminary data.</text>
</comment>
<dbReference type="GO" id="GO:0016020">
    <property type="term" value="C:membrane"/>
    <property type="evidence" value="ECO:0007669"/>
    <property type="project" value="UniProtKB-SubCell"/>
</dbReference>
<gene>
    <name evidence="7" type="ORF">E6H01_08225</name>
</gene>
<evidence type="ECO:0000313" key="8">
    <source>
        <dbReference type="Proteomes" id="UP000319353"/>
    </source>
</evidence>
<feature type="transmembrane region" description="Helical" evidence="5">
    <location>
        <begin position="144"/>
        <end position="165"/>
    </location>
</feature>
<accession>A0A537KZ69</accession>
<feature type="transmembrane region" description="Helical" evidence="5">
    <location>
        <begin position="363"/>
        <end position="383"/>
    </location>
</feature>
<dbReference type="PANTHER" id="PTHR37422:SF13">
    <property type="entry name" value="LIPOPOLYSACCHARIDE BIOSYNTHESIS PROTEIN PA4999-RELATED"/>
    <property type="match status" value="1"/>
</dbReference>
<feature type="transmembrane region" description="Helical" evidence="5">
    <location>
        <begin position="186"/>
        <end position="205"/>
    </location>
</feature>
<keyword evidence="3 5" id="KW-1133">Transmembrane helix</keyword>
<feature type="domain" description="O-antigen ligase-related" evidence="6">
    <location>
        <begin position="219"/>
        <end position="372"/>
    </location>
</feature>
<dbReference type="Pfam" id="PF04932">
    <property type="entry name" value="Wzy_C"/>
    <property type="match status" value="1"/>
</dbReference>
<protein>
    <recommendedName>
        <fullName evidence="6">O-antigen ligase-related domain-containing protein</fullName>
    </recommendedName>
</protein>
<proteinExistence type="predicted"/>
<feature type="transmembrane region" description="Helical" evidence="5">
    <location>
        <begin position="225"/>
        <end position="246"/>
    </location>
</feature>
<dbReference type="Proteomes" id="UP000319353">
    <property type="component" value="Unassembled WGS sequence"/>
</dbReference>
<organism evidence="7 8">
    <name type="scientific">Candidatus Segetimicrobium genomatis</name>
    <dbReference type="NCBI Taxonomy" id="2569760"/>
    <lineage>
        <taxon>Bacteria</taxon>
        <taxon>Bacillati</taxon>
        <taxon>Candidatus Sysuimicrobiota</taxon>
        <taxon>Candidatus Sysuimicrobiia</taxon>
        <taxon>Candidatus Sysuimicrobiales</taxon>
        <taxon>Candidatus Segetimicrobiaceae</taxon>
        <taxon>Candidatus Segetimicrobium</taxon>
    </lineage>
</organism>
<feature type="transmembrane region" description="Helical" evidence="5">
    <location>
        <begin position="92"/>
        <end position="110"/>
    </location>
</feature>
<reference evidence="7 8" key="1">
    <citation type="journal article" date="2019" name="Nat. Microbiol.">
        <title>Mediterranean grassland soil C-N compound turnover is dependent on rainfall and depth, and is mediated by genomically divergent microorganisms.</title>
        <authorList>
            <person name="Diamond S."/>
            <person name="Andeer P.F."/>
            <person name="Li Z."/>
            <person name="Crits-Christoph A."/>
            <person name="Burstein D."/>
            <person name="Anantharaman K."/>
            <person name="Lane K.R."/>
            <person name="Thomas B.C."/>
            <person name="Pan C."/>
            <person name="Northen T.R."/>
            <person name="Banfield J.F."/>
        </authorList>
    </citation>
    <scope>NUCLEOTIDE SEQUENCE [LARGE SCALE GENOMIC DNA]</scope>
    <source>
        <strain evidence="7">NP_4</strain>
    </source>
</reference>
<dbReference type="EMBL" id="VBAL01000109">
    <property type="protein sequence ID" value="TMJ01029.1"/>
    <property type="molecule type" value="Genomic_DNA"/>
</dbReference>